<name>A0ABZ0VG19_9MICO</name>
<dbReference type="EMBL" id="CP139779">
    <property type="protein sequence ID" value="WQB71480.1"/>
    <property type="molecule type" value="Genomic_DNA"/>
</dbReference>
<gene>
    <name evidence="2" type="ORF">T9R20_05840</name>
</gene>
<keyword evidence="1" id="KW-0812">Transmembrane</keyword>
<evidence type="ECO:0008006" key="4">
    <source>
        <dbReference type="Google" id="ProtNLM"/>
    </source>
</evidence>
<keyword evidence="3" id="KW-1185">Reference proteome</keyword>
<sequence length="165" mass="16658">MTADLAAWSDFNVAIVGATAALAGLVIVAASVNIREVIQARSVTARLGAGIVALVVALSIAAIGVIPALDVVAYGAIILALTAVGAVFPWHAARVILRTPPPSDDTRPPVIKAVIGFVPIAAYAVAGIAMLLGHPWGLYAAAAAALLTIASALLVSWIALVEVLR</sequence>
<feature type="transmembrane region" description="Helical" evidence="1">
    <location>
        <begin position="12"/>
        <end position="32"/>
    </location>
</feature>
<evidence type="ECO:0000313" key="3">
    <source>
        <dbReference type="Proteomes" id="UP001324533"/>
    </source>
</evidence>
<evidence type="ECO:0000313" key="2">
    <source>
        <dbReference type="EMBL" id="WQB71480.1"/>
    </source>
</evidence>
<organism evidence="2 3">
    <name type="scientific">Microbacterium invictum</name>
    <dbReference type="NCBI Taxonomy" id="515415"/>
    <lineage>
        <taxon>Bacteria</taxon>
        <taxon>Bacillati</taxon>
        <taxon>Actinomycetota</taxon>
        <taxon>Actinomycetes</taxon>
        <taxon>Micrococcales</taxon>
        <taxon>Microbacteriaceae</taxon>
        <taxon>Microbacterium</taxon>
    </lineage>
</organism>
<keyword evidence="1" id="KW-0472">Membrane</keyword>
<keyword evidence="1" id="KW-1133">Transmembrane helix</keyword>
<dbReference type="RefSeq" id="WP_322411597.1">
    <property type="nucleotide sequence ID" value="NZ_CP139779.1"/>
</dbReference>
<feature type="transmembrane region" description="Helical" evidence="1">
    <location>
        <begin position="138"/>
        <end position="160"/>
    </location>
</feature>
<feature type="transmembrane region" description="Helical" evidence="1">
    <location>
        <begin position="72"/>
        <end position="92"/>
    </location>
</feature>
<evidence type="ECO:0000256" key="1">
    <source>
        <dbReference type="SAM" id="Phobius"/>
    </source>
</evidence>
<reference evidence="2 3" key="1">
    <citation type="submission" date="2023-06" db="EMBL/GenBank/DDBJ databases">
        <title>Rock-solubilizing bacteria, Microbacterium invictum, promotes re-establishment of vegetation in rocky wasteland by accelerating rock bio-weathering and reshaping soil bacterial community.</title>
        <authorList>
            <person name="Liu C."/>
        </authorList>
    </citation>
    <scope>NUCLEOTIDE SEQUENCE [LARGE SCALE GENOMIC DNA]</scope>
    <source>
        <strain evidence="2 3">X-18</strain>
    </source>
</reference>
<proteinExistence type="predicted"/>
<feature type="transmembrane region" description="Helical" evidence="1">
    <location>
        <begin position="44"/>
        <end position="66"/>
    </location>
</feature>
<dbReference type="Proteomes" id="UP001324533">
    <property type="component" value="Chromosome"/>
</dbReference>
<feature type="transmembrane region" description="Helical" evidence="1">
    <location>
        <begin position="113"/>
        <end position="132"/>
    </location>
</feature>
<accession>A0ABZ0VG19</accession>
<protein>
    <recommendedName>
        <fullName evidence="4">Modulator of FtsH protease</fullName>
    </recommendedName>
</protein>